<dbReference type="PROSITE" id="PS50110">
    <property type="entry name" value="RESPONSE_REGULATORY"/>
    <property type="match status" value="1"/>
</dbReference>
<dbReference type="OrthoDB" id="2168082at2"/>
<feature type="domain" description="HTH LytTR-type" evidence="3">
    <location>
        <begin position="130"/>
        <end position="202"/>
    </location>
</feature>
<dbReference type="PANTHER" id="PTHR37299:SF1">
    <property type="entry name" value="STAGE 0 SPORULATION PROTEIN A HOMOLOG"/>
    <property type="match status" value="1"/>
</dbReference>
<proteinExistence type="predicted"/>
<dbReference type="SUPFAM" id="SSF52172">
    <property type="entry name" value="CheY-like"/>
    <property type="match status" value="1"/>
</dbReference>
<dbReference type="InterPro" id="IPR046947">
    <property type="entry name" value="LytR-like"/>
</dbReference>
<sequence>MKCIVIDDERIAREGLESFISEFDFLSNVGVFANAHLALEKLKTETVDLIFLDIEMPLLNGMEFAKLITDKQAMIIFTTAYSEYALKGYKVNAVDYLLKPIFFEDFKSAVLKAKKMHDLMYQQELTSKPLFFKENGITVKIQPAQIMYIRSMQNYIEIYAENSKKSIIHQTLKSIADQLPTENFLQIHRSYIVNTKYITHIDGFRLSLKNTILPIARNRKSIVMERFINL</sequence>
<dbReference type="GO" id="GO:0003677">
    <property type="term" value="F:DNA binding"/>
    <property type="evidence" value="ECO:0007669"/>
    <property type="project" value="UniProtKB-KW"/>
</dbReference>
<organism evidence="4 5">
    <name type="scientific">Flavobacterium cupreum</name>
    <dbReference type="NCBI Taxonomy" id="2133766"/>
    <lineage>
        <taxon>Bacteria</taxon>
        <taxon>Pseudomonadati</taxon>
        <taxon>Bacteroidota</taxon>
        <taxon>Flavobacteriia</taxon>
        <taxon>Flavobacteriales</taxon>
        <taxon>Flavobacteriaceae</taxon>
        <taxon>Flavobacterium</taxon>
    </lineage>
</organism>
<evidence type="ECO:0000259" key="2">
    <source>
        <dbReference type="PROSITE" id="PS50110"/>
    </source>
</evidence>
<dbReference type="EMBL" id="QWDM01000003">
    <property type="protein sequence ID" value="RUT71240.1"/>
    <property type="molecule type" value="Genomic_DNA"/>
</dbReference>
<gene>
    <name evidence="4" type="ORF">D0817_04990</name>
</gene>
<evidence type="ECO:0000313" key="5">
    <source>
        <dbReference type="Proteomes" id="UP000288102"/>
    </source>
</evidence>
<feature type="modified residue" description="4-aspartylphosphate" evidence="1">
    <location>
        <position position="53"/>
    </location>
</feature>
<dbReference type="InterPro" id="IPR011006">
    <property type="entry name" value="CheY-like_superfamily"/>
</dbReference>
<keyword evidence="4" id="KW-0238">DNA-binding</keyword>
<dbReference type="Gene3D" id="3.40.50.2300">
    <property type="match status" value="1"/>
</dbReference>
<dbReference type="Proteomes" id="UP000288102">
    <property type="component" value="Unassembled WGS sequence"/>
</dbReference>
<evidence type="ECO:0000256" key="1">
    <source>
        <dbReference type="PROSITE-ProRule" id="PRU00169"/>
    </source>
</evidence>
<dbReference type="GO" id="GO:0000156">
    <property type="term" value="F:phosphorelay response regulator activity"/>
    <property type="evidence" value="ECO:0007669"/>
    <property type="project" value="InterPro"/>
</dbReference>
<dbReference type="Gene3D" id="2.40.50.1020">
    <property type="entry name" value="LytTr DNA-binding domain"/>
    <property type="match status" value="1"/>
</dbReference>
<dbReference type="SMART" id="SM00448">
    <property type="entry name" value="REC"/>
    <property type="match status" value="1"/>
</dbReference>
<evidence type="ECO:0000259" key="3">
    <source>
        <dbReference type="PROSITE" id="PS50930"/>
    </source>
</evidence>
<dbReference type="Pfam" id="PF04397">
    <property type="entry name" value="LytTR"/>
    <property type="match status" value="1"/>
</dbReference>
<dbReference type="AlphaFoldDB" id="A0A434AA42"/>
<name>A0A434AA42_9FLAO</name>
<keyword evidence="1" id="KW-0597">Phosphoprotein</keyword>
<keyword evidence="5" id="KW-1185">Reference proteome</keyword>
<comment type="caution">
    <text evidence="4">The sequence shown here is derived from an EMBL/GenBank/DDBJ whole genome shotgun (WGS) entry which is preliminary data.</text>
</comment>
<evidence type="ECO:0000313" key="4">
    <source>
        <dbReference type="EMBL" id="RUT71240.1"/>
    </source>
</evidence>
<feature type="domain" description="Response regulatory" evidence="2">
    <location>
        <begin position="2"/>
        <end position="114"/>
    </location>
</feature>
<dbReference type="PANTHER" id="PTHR37299">
    <property type="entry name" value="TRANSCRIPTIONAL REGULATOR-RELATED"/>
    <property type="match status" value="1"/>
</dbReference>
<dbReference type="Pfam" id="PF00072">
    <property type="entry name" value="Response_reg"/>
    <property type="match status" value="1"/>
</dbReference>
<dbReference type="InterPro" id="IPR001789">
    <property type="entry name" value="Sig_transdc_resp-reg_receiver"/>
</dbReference>
<protein>
    <submittedName>
        <fullName evidence="4">DNA-binding response regulator</fullName>
    </submittedName>
</protein>
<accession>A0A434AA42</accession>
<dbReference type="RefSeq" id="WP_127337298.1">
    <property type="nucleotide sequence ID" value="NZ_QWDM01000003.1"/>
</dbReference>
<dbReference type="PROSITE" id="PS50930">
    <property type="entry name" value="HTH_LYTTR"/>
    <property type="match status" value="1"/>
</dbReference>
<dbReference type="InterPro" id="IPR007492">
    <property type="entry name" value="LytTR_DNA-bd_dom"/>
</dbReference>
<reference evidence="5" key="1">
    <citation type="journal article" date="2019" name="Syst. Appl. Microbiol.">
        <title>Flavobacterium circumlabens sp. nov. and Flavobacterium cupreum sp. nov., two psychrotrophic species isolated from Antarctic environmental samples.</title>
        <authorList>
            <person name="Kralova S."/>
            <person name="Busse H.-J."/>
            <person name="Svec P."/>
            <person name="Maslanova I."/>
            <person name="Stankova E."/>
            <person name="Bartak M."/>
            <person name="Sedlacek I."/>
        </authorList>
    </citation>
    <scope>NUCLEOTIDE SEQUENCE [LARGE SCALE GENOMIC DNA]</scope>
    <source>
        <strain evidence="5">CCM 8825</strain>
    </source>
</reference>
<dbReference type="SMART" id="SM00850">
    <property type="entry name" value="LytTR"/>
    <property type="match status" value="1"/>
</dbReference>